<dbReference type="Proteomes" id="UP000016924">
    <property type="component" value="Unassembled WGS sequence"/>
</dbReference>
<organism evidence="2 3">
    <name type="scientific">Coniosporium apollinis (strain CBS 100218)</name>
    <name type="common">Rock-inhabiting black yeast</name>
    <dbReference type="NCBI Taxonomy" id="1168221"/>
    <lineage>
        <taxon>Eukaryota</taxon>
        <taxon>Fungi</taxon>
        <taxon>Dikarya</taxon>
        <taxon>Ascomycota</taxon>
        <taxon>Pezizomycotina</taxon>
        <taxon>Dothideomycetes</taxon>
        <taxon>Dothideomycetes incertae sedis</taxon>
        <taxon>Coniosporium</taxon>
    </lineage>
</organism>
<feature type="compositionally biased region" description="Basic and acidic residues" evidence="1">
    <location>
        <begin position="219"/>
        <end position="236"/>
    </location>
</feature>
<keyword evidence="3" id="KW-1185">Reference proteome</keyword>
<dbReference type="EMBL" id="JH767555">
    <property type="protein sequence ID" value="EON61321.1"/>
    <property type="molecule type" value="Genomic_DNA"/>
</dbReference>
<gene>
    <name evidence="2" type="ORF">W97_00534</name>
</gene>
<feature type="region of interest" description="Disordered" evidence="1">
    <location>
        <begin position="1"/>
        <end position="70"/>
    </location>
</feature>
<reference evidence="3" key="1">
    <citation type="submission" date="2012-06" db="EMBL/GenBank/DDBJ databases">
        <title>The genome sequence of Coniosporium apollinis CBS 100218.</title>
        <authorList>
            <consortium name="The Broad Institute Genome Sequencing Platform"/>
            <person name="Cuomo C."/>
            <person name="Gorbushina A."/>
            <person name="Noack S."/>
            <person name="Walker B."/>
            <person name="Young S.K."/>
            <person name="Zeng Q."/>
            <person name="Gargeya S."/>
            <person name="Fitzgerald M."/>
            <person name="Haas B."/>
            <person name="Abouelleil A."/>
            <person name="Alvarado L."/>
            <person name="Arachchi H.M."/>
            <person name="Berlin A.M."/>
            <person name="Chapman S.B."/>
            <person name="Goldberg J."/>
            <person name="Griggs A."/>
            <person name="Gujja S."/>
            <person name="Hansen M."/>
            <person name="Howarth C."/>
            <person name="Imamovic A."/>
            <person name="Larimer J."/>
            <person name="McCowan C."/>
            <person name="Montmayeur A."/>
            <person name="Murphy C."/>
            <person name="Neiman D."/>
            <person name="Pearson M."/>
            <person name="Priest M."/>
            <person name="Roberts A."/>
            <person name="Saif S."/>
            <person name="Shea T."/>
            <person name="Sisk P."/>
            <person name="Sykes S."/>
            <person name="Wortman J."/>
            <person name="Nusbaum C."/>
            <person name="Birren B."/>
        </authorList>
    </citation>
    <scope>NUCLEOTIDE SEQUENCE [LARGE SCALE GENOMIC DNA]</scope>
    <source>
        <strain evidence="3">CBS 100218</strain>
    </source>
</reference>
<feature type="compositionally biased region" description="Polar residues" evidence="1">
    <location>
        <begin position="309"/>
        <end position="337"/>
    </location>
</feature>
<dbReference type="OrthoDB" id="5374569at2759"/>
<feature type="region of interest" description="Disordered" evidence="1">
    <location>
        <begin position="148"/>
        <end position="173"/>
    </location>
</feature>
<dbReference type="RefSeq" id="XP_007776638.1">
    <property type="nucleotide sequence ID" value="XM_007778448.1"/>
</dbReference>
<name>R7YI41_CONA1</name>
<proteinExistence type="predicted"/>
<dbReference type="eggNOG" id="ENOG502SCKR">
    <property type="taxonomic scope" value="Eukaryota"/>
</dbReference>
<evidence type="ECO:0000313" key="3">
    <source>
        <dbReference type="Proteomes" id="UP000016924"/>
    </source>
</evidence>
<feature type="compositionally biased region" description="Basic and acidic residues" evidence="1">
    <location>
        <begin position="363"/>
        <end position="377"/>
    </location>
</feature>
<dbReference type="HOGENOM" id="CLU_038290_2_1_1"/>
<dbReference type="AlphaFoldDB" id="R7YI41"/>
<dbReference type="OMA" id="IWIMVED"/>
<sequence>MPRQLPWLKDGSASAAEKKTLKLTKRQRLQTPDLDEDNTTGVSTPQRKRRVNANRTPSSSPPPSPPREEFMREGLAADDIWIMVEDEFLETAKLFTQHLHHAEYKRLKDLAKAQNATAISNLSRPVDGRTPLGGEAKRRAEAEARLSAQRAAVRGVTGRNSEDEDDAPYMRDPCLAGLMMGQSDTVASLASLTGSKSNTRAAAGYSKTRPPSPRRASRQQRDQEPVQRKPHDDPVAKPRMISPVPSEADEDDLDAPSRLRTSHASSVGQATLAGANKDAMRSAQAKRPPDKTGSALGDNRFKLKADVTGESTVPTSLSRRSLSTAGQSAGQSSTSKVNDGLDAFVLPKRHTLPSGIAQRMAKRKAELAQQKNDDTRKSMSLSEIPTFLV</sequence>
<dbReference type="GeneID" id="19897845"/>
<evidence type="ECO:0000313" key="2">
    <source>
        <dbReference type="EMBL" id="EON61321.1"/>
    </source>
</evidence>
<accession>R7YI41</accession>
<evidence type="ECO:0000256" key="1">
    <source>
        <dbReference type="SAM" id="MobiDB-lite"/>
    </source>
</evidence>
<feature type="region of interest" description="Disordered" evidence="1">
    <location>
        <begin position="194"/>
        <end position="338"/>
    </location>
</feature>
<dbReference type="STRING" id="1168221.R7YI41"/>
<feature type="region of interest" description="Disordered" evidence="1">
    <location>
        <begin position="363"/>
        <end position="389"/>
    </location>
</feature>
<protein>
    <submittedName>
        <fullName evidence="2">Uncharacterized protein</fullName>
    </submittedName>
</protein>